<proteinExistence type="predicted"/>
<comment type="caution">
    <text evidence="1">The sequence shown here is derived from an EMBL/GenBank/DDBJ whole genome shotgun (WGS) entry which is preliminary data.</text>
</comment>
<organism evidence="1 2">
    <name type="scientific">Campylobacter rectus RM3267</name>
    <dbReference type="NCBI Taxonomy" id="553218"/>
    <lineage>
        <taxon>Bacteria</taxon>
        <taxon>Pseudomonadati</taxon>
        <taxon>Campylobacterota</taxon>
        <taxon>Epsilonproteobacteria</taxon>
        <taxon>Campylobacterales</taxon>
        <taxon>Campylobacteraceae</taxon>
        <taxon>Campylobacter</taxon>
    </lineage>
</organism>
<evidence type="ECO:0000313" key="1">
    <source>
        <dbReference type="EMBL" id="EEF13325.1"/>
    </source>
</evidence>
<keyword evidence="2" id="KW-1185">Reference proteome</keyword>
<sequence length="37" mass="4230">MSGSVKFERQTYLLAKPRFLSYSSNLSVNFAQSKKLC</sequence>
<dbReference type="EMBL" id="ACFU01000022">
    <property type="protein sequence ID" value="EEF13325.1"/>
    <property type="molecule type" value="Genomic_DNA"/>
</dbReference>
<protein>
    <submittedName>
        <fullName evidence="1">Uncharacterized protein</fullName>
    </submittedName>
</protein>
<evidence type="ECO:0000313" key="2">
    <source>
        <dbReference type="Proteomes" id="UP000003082"/>
    </source>
</evidence>
<dbReference type="STRING" id="553218.CAMRE0001_2527"/>
<name>B9D3R3_CAMRE</name>
<dbReference type="AlphaFoldDB" id="B9D3R3"/>
<reference evidence="1 2" key="1">
    <citation type="submission" date="2008-08" db="EMBL/GenBank/DDBJ databases">
        <authorList>
            <person name="Madupu R."/>
            <person name="Durkin A.S."/>
            <person name="Torralba M."/>
            <person name="Methe B."/>
            <person name="Sutton G.G."/>
            <person name="Strausberg R.L."/>
            <person name="Nelson K.E."/>
        </authorList>
    </citation>
    <scope>NUCLEOTIDE SEQUENCE [LARGE SCALE GENOMIC DNA]</scope>
    <source>
        <strain evidence="1 2">RM3267</strain>
    </source>
</reference>
<gene>
    <name evidence="1" type="ORF">CAMRE0001_2527</name>
</gene>
<dbReference type="Proteomes" id="UP000003082">
    <property type="component" value="Unassembled WGS sequence"/>
</dbReference>
<accession>B9D3R3</accession>